<dbReference type="Pfam" id="PF11927">
    <property type="entry name" value="HODM_asu-like"/>
    <property type="match status" value="1"/>
</dbReference>
<evidence type="ECO:0000313" key="1">
    <source>
        <dbReference type="EMBL" id="ODQ81971.1"/>
    </source>
</evidence>
<name>A0A1E3QWG6_9ASCO</name>
<accession>A0A1E3QWG6</accession>
<dbReference type="GeneID" id="30145959"/>
<protein>
    <submittedName>
        <fullName evidence="1">Uncharacterized protein</fullName>
    </submittedName>
</protein>
<dbReference type="STRING" id="984486.A0A1E3QWG6"/>
<dbReference type="EMBL" id="KV454427">
    <property type="protein sequence ID" value="ODQ81971.1"/>
    <property type="molecule type" value="Genomic_DNA"/>
</dbReference>
<dbReference type="RefSeq" id="XP_018987299.1">
    <property type="nucleotide sequence ID" value="XM_019128106.1"/>
</dbReference>
<dbReference type="InterPro" id="IPR021848">
    <property type="entry name" value="HODM_asu-like"/>
</dbReference>
<dbReference type="OrthoDB" id="5043642at2759"/>
<organism evidence="1 2">
    <name type="scientific">Babjeviella inositovora NRRL Y-12698</name>
    <dbReference type="NCBI Taxonomy" id="984486"/>
    <lineage>
        <taxon>Eukaryota</taxon>
        <taxon>Fungi</taxon>
        <taxon>Dikarya</taxon>
        <taxon>Ascomycota</taxon>
        <taxon>Saccharomycotina</taxon>
        <taxon>Pichiomycetes</taxon>
        <taxon>Serinales incertae sedis</taxon>
        <taxon>Babjeviella</taxon>
    </lineage>
</organism>
<evidence type="ECO:0000313" key="2">
    <source>
        <dbReference type="Proteomes" id="UP000094336"/>
    </source>
</evidence>
<dbReference type="Proteomes" id="UP000094336">
    <property type="component" value="Unassembled WGS sequence"/>
</dbReference>
<dbReference type="AlphaFoldDB" id="A0A1E3QWG6"/>
<proteinExistence type="predicted"/>
<sequence>MDRYYWHYLEKKKRIFHEYGDTNIASLPESDDACLELVETVRAHILKRYPLLFQSNDGIIVYNNLTDEVLDMTESLKEHPLI</sequence>
<reference evidence="2" key="1">
    <citation type="submission" date="2016-05" db="EMBL/GenBank/DDBJ databases">
        <title>Comparative genomics of biotechnologically important yeasts.</title>
        <authorList>
            <consortium name="DOE Joint Genome Institute"/>
            <person name="Riley R."/>
            <person name="Haridas S."/>
            <person name="Wolfe K.H."/>
            <person name="Lopes M.R."/>
            <person name="Hittinger C.T."/>
            <person name="Goker M."/>
            <person name="Salamov A."/>
            <person name="Wisecaver J."/>
            <person name="Long T.M."/>
            <person name="Aerts A.L."/>
            <person name="Barry K."/>
            <person name="Choi C."/>
            <person name="Clum A."/>
            <person name="Coughlan A.Y."/>
            <person name="Deshpande S."/>
            <person name="Douglass A.P."/>
            <person name="Hanson S.J."/>
            <person name="Klenk H.-P."/>
            <person name="Labutti K."/>
            <person name="Lapidus A."/>
            <person name="Lindquist E."/>
            <person name="Lipzen A."/>
            <person name="Meier-Kolthoff J.P."/>
            <person name="Ohm R.A."/>
            <person name="Otillar R.P."/>
            <person name="Pangilinan J."/>
            <person name="Peng Y."/>
            <person name="Rokas A."/>
            <person name="Rosa C.A."/>
            <person name="Scheuner C."/>
            <person name="Sibirny A.A."/>
            <person name="Slot J.C."/>
            <person name="Stielow J.B."/>
            <person name="Sun H."/>
            <person name="Kurtzman C.P."/>
            <person name="Blackwell M."/>
            <person name="Grigoriev I.V."/>
            <person name="Jeffries T.W."/>
        </authorList>
    </citation>
    <scope>NUCLEOTIDE SEQUENCE [LARGE SCALE GENOMIC DNA]</scope>
    <source>
        <strain evidence="2">NRRL Y-12698</strain>
    </source>
</reference>
<keyword evidence="2" id="KW-1185">Reference proteome</keyword>
<gene>
    <name evidence="1" type="ORF">BABINDRAFT_160186</name>
</gene>